<accession>A0A8T9Q1T3</accession>
<feature type="transmembrane region" description="Helical" evidence="1">
    <location>
        <begin position="352"/>
        <end position="374"/>
    </location>
</feature>
<feature type="transmembrane region" description="Helical" evidence="1">
    <location>
        <begin position="103"/>
        <end position="121"/>
    </location>
</feature>
<keyword evidence="1" id="KW-1133">Transmembrane helix</keyword>
<dbReference type="Proteomes" id="UP000831796">
    <property type="component" value="Chromosome"/>
</dbReference>
<feature type="transmembrane region" description="Helical" evidence="1">
    <location>
        <begin position="381"/>
        <end position="398"/>
    </location>
</feature>
<evidence type="ECO:0000256" key="1">
    <source>
        <dbReference type="SAM" id="Phobius"/>
    </source>
</evidence>
<dbReference type="AlphaFoldDB" id="A0A8T9Q1T3"/>
<evidence type="ECO:0000313" key="3">
    <source>
        <dbReference type="Proteomes" id="UP000831796"/>
    </source>
</evidence>
<feature type="transmembrane region" description="Helical" evidence="1">
    <location>
        <begin position="150"/>
        <end position="168"/>
    </location>
</feature>
<sequence length="477" mass="52605">MNESQPLADPLRHRTQAVGWWLTGGIFLLYCLYLPFSGYSEMVYDALNYWTLTERFFQAGRFHPLAYDDALRGYLLPLLNLPAKAVAHFTGAAPLTLSRVMGAAYAAALFGWAGPALWLRLFPQHRLGWVPRLAFAGLGFLFWRDYFNFVLSDFPALLALVLSLWLVLGRGSWGTAVLAGACLTAASNIRPVYLLAAPAVVLLSLLRAADRRRRLLNLLGLALGFALIAGPQLLLNLRHHQAPTPLVLSRDARLPTANLYLAQLGWGLVIQKYETSLDPAFPSPRMLYTDPAGQALLHRLAIRHFTSYGSYLATVLREPLAFAGLYARHLFNGLDVQYPSLFVQRVAVRSSWLAGLHYSVWFGALVVAVVGFRLGQLNTRVLLTVAALALPCLAALPIATECRFLLPVQLLLYAVACFGGAQWRRDFTTVSWPRIALLAAGYLVFLGLCFRLSAHTQAHLTADVRVLAPLGGAEAQR</sequence>
<dbReference type="EMBL" id="CP095046">
    <property type="protein sequence ID" value="UOQ70401.1"/>
    <property type="molecule type" value="Genomic_DNA"/>
</dbReference>
<reference evidence="2" key="1">
    <citation type="submission" date="2022-04" db="EMBL/GenBank/DDBJ databases">
        <title>Hymenobacter sp. isolated from the air.</title>
        <authorList>
            <person name="Won M."/>
            <person name="Lee C.-M."/>
            <person name="Woen H.-Y."/>
            <person name="Kwon S.-W."/>
        </authorList>
    </citation>
    <scope>NUCLEOTIDE SEQUENCE</scope>
    <source>
        <strain evidence="2">5116S-3</strain>
    </source>
</reference>
<keyword evidence="1" id="KW-0472">Membrane</keyword>
<name>A0A8T9Q1T3_9BACT</name>
<proteinExistence type="predicted"/>
<feature type="transmembrane region" description="Helical" evidence="1">
    <location>
        <begin position="435"/>
        <end position="454"/>
    </location>
</feature>
<feature type="transmembrane region" description="Helical" evidence="1">
    <location>
        <begin position="404"/>
        <end position="423"/>
    </location>
</feature>
<protein>
    <submittedName>
        <fullName evidence="2">Uncharacterized protein</fullName>
    </submittedName>
</protein>
<keyword evidence="3" id="KW-1185">Reference proteome</keyword>
<dbReference type="KEGG" id="hcu:MUN79_16830"/>
<evidence type="ECO:0000313" key="2">
    <source>
        <dbReference type="EMBL" id="UOQ70401.1"/>
    </source>
</evidence>
<keyword evidence="1" id="KW-0812">Transmembrane</keyword>
<feature type="transmembrane region" description="Helical" evidence="1">
    <location>
        <begin position="188"/>
        <end position="208"/>
    </location>
</feature>
<dbReference type="RefSeq" id="WP_244673823.1">
    <property type="nucleotide sequence ID" value="NZ_CP095046.1"/>
</dbReference>
<gene>
    <name evidence="2" type="ORF">MUN79_16830</name>
</gene>
<feature type="transmembrane region" description="Helical" evidence="1">
    <location>
        <begin position="215"/>
        <end position="235"/>
    </location>
</feature>
<organism evidence="2 3">
    <name type="scientific">Hymenobacter cellulosilyticus</name>
    <dbReference type="NCBI Taxonomy" id="2932248"/>
    <lineage>
        <taxon>Bacteria</taxon>
        <taxon>Pseudomonadati</taxon>
        <taxon>Bacteroidota</taxon>
        <taxon>Cytophagia</taxon>
        <taxon>Cytophagales</taxon>
        <taxon>Hymenobacteraceae</taxon>
        <taxon>Hymenobacter</taxon>
    </lineage>
</organism>
<feature type="transmembrane region" description="Helical" evidence="1">
    <location>
        <begin position="20"/>
        <end position="39"/>
    </location>
</feature>